<dbReference type="InterPro" id="IPR052035">
    <property type="entry name" value="ZnF_BED_domain_contain"/>
</dbReference>
<dbReference type="GO" id="GO:0008270">
    <property type="term" value="F:zinc ion binding"/>
    <property type="evidence" value="ECO:0007669"/>
    <property type="project" value="UniProtKB-KW"/>
</dbReference>
<dbReference type="PROSITE" id="PS50808">
    <property type="entry name" value="ZF_BED"/>
    <property type="match status" value="1"/>
</dbReference>
<proteinExistence type="predicted"/>
<dbReference type="GO" id="GO:0046983">
    <property type="term" value="F:protein dimerization activity"/>
    <property type="evidence" value="ECO:0007669"/>
    <property type="project" value="InterPro"/>
</dbReference>
<evidence type="ECO:0000313" key="11">
    <source>
        <dbReference type="Ensembl" id="ENSCCRP00020069860.1"/>
    </source>
</evidence>
<comment type="subcellular location">
    <subcellularLocation>
        <location evidence="1">Nucleus</location>
    </subcellularLocation>
</comment>
<evidence type="ECO:0000256" key="5">
    <source>
        <dbReference type="ARBA" id="ARBA00023015"/>
    </source>
</evidence>
<dbReference type="Proteomes" id="UP000694701">
    <property type="component" value="Unplaced"/>
</dbReference>
<keyword evidence="5" id="KW-0805">Transcription regulation</keyword>
<dbReference type="AlphaFoldDB" id="A0A8C2GFG9"/>
<dbReference type="GO" id="GO:0005634">
    <property type="term" value="C:nucleus"/>
    <property type="evidence" value="ECO:0007669"/>
    <property type="project" value="UniProtKB-SubCell"/>
</dbReference>
<reference evidence="11" key="1">
    <citation type="submission" date="2025-08" db="UniProtKB">
        <authorList>
            <consortium name="Ensembl"/>
        </authorList>
    </citation>
    <scope>IDENTIFICATION</scope>
</reference>
<keyword evidence="3 9" id="KW-0863">Zinc-finger</keyword>
<keyword evidence="7" id="KW-0804">Transcription</keyword>
<dbReference type="InterPro" id="IPR003656">
    <property type="entry name" value="Znf_BED"/>
</dbReference>
<organism evidence="11 12">
    <name type="scientific">Cyprinus carpio</name>
    <name type="common">Common carp</name>
    <dbReference type="NCBI Taxonomy" id="7962"/>
    <lineage>
        <taxon>Eukaryota</taxon>
        <taxon>Metazoa</taxon>
        <taxon>Chordata</taxon>
        <taxon>Craniata</taxon>
        <taxon>Vertebrata</taxon>
        <taxon>Euteleostomi</taxon>
        <taxon>Actinopterygii</taxon>
        <taxon>Neopterygii</taxon>
        <taxon>Teleostei</taxon>
        <taxon>Ostariophysi</taxon>
        <taxon>Cypriniformes</taxon>
        <taxon>Cyprinidae</taxon>
        <taxon>Cyprininae</taxon>
        <taxon>Cyprinus</taxon>
    </lineage>
</organism>
<protein>
    <recommendedName>
        <fullName evidence="10">BED-type domain-containing protein</fullName>
    </recommendedName>
</protein>
<evidence type="ECO:0000256" key="2">
    <source>
        <dbReference type="ARBA" id="ARBA00022723"/>
    </source>
</evidence>
<dbReference type="PANTHER" id="PTHR46481:SF10">
    <property type="entry name" value="ZINC FINGER BED DOMAIN-CONTAINING PROTEIN 39"/>
    <property type="match status" value="1"/>
</dbReference>
<dbReference type="InterPro" id="IPR008906">
    <property type="entry name" value="HATC_C_dom"/>
</dbReference>
<dbReference type="PANTHER" id="PTHR46481">
    <property type="entry name" value="ZINC FINGER BED DOMAIN-CONTAINING PROTEIN 4"/>
    <property type="match status" value="1"/>
</dbReference>
<dbReference type="GO" id="GO:0003677">
    <property type="term" value="F:DNA binding"/>
    <property type="evidence" value="ECO:0007669"/>
    <property type="project" value="UniProtKB-KW"/>
</dbReference>
<dbReference type="SUPFAM" id="SSF53098">
    <property type="entry name" value="Ribonuclease H-like"/>
    <property type="match status" value="1"/>
</dbReference>
<keyword evidence="6" id="KW-0238">DNA-binding</keyword>
<evidence type="ECO:0000256" key="4">
    <source>
        <dbReference type="ARBA" id="ARBA00022833"/>
    </source>
</evidence>
<evidence type="ECO:0000256" key="8">
    <source>
        <dbReference type="ARBA" id="ARBA00023242"/>
    </source>
</evidence>
<dbReference type="SUPFAM" id="SSF57667">
    <property type="entry name" value="beta-beta-alpha zinc fingers"/>
    <property type="match status" value="1"/>
</dbReference>
<dbReference type="GO" id="GO:0009791">
    <property type="term" value="P:post-embryonic development"/>
    <property type="evidence" value="ECO:0007669"/>
    <property type="project" value="UniProtKB-ARBA"/>
</dbReference>
<dbReference type="Pfam" id="PF05699">
    <property type="entry name" value="Dimer_Tnp_hAT"/>
    <property type="match status" value="1"/>
</dbReference>
<dbReference type="InterPro" id="IPR036236">
    <property type="entry name" value="Znf_C2H2_sf"/>
</dbReference>
<keyword evidence="2" id="KW-0479">Metal-binding</keyword>
<evidence type="ECO:0000256" key="3">
    <source>
        <dbReference type="ARBA" id="ARBA00022771"/>
    </source>
</evidence>
<feature type="domain" description="BED-type" evidence="10">
    <location>
        <begin position="4"/>
        <end position="70"/>
    </location>
</feature>
<evidence type="ECO:0000256" key="1">
    <source>
        <dbReference type="ARBA" id="ARBA00004123"/>
    </source>
</evidence>
<keyword evidence="4" id="KW-0862">Zinc</keyword>
<evidence type="ECO:0000313" key="12">
    <source>
        <dbReference type="Proteomes" id="UP000694701"/>
    </source>
</evidence>
<dbReference type="Pfam" id="PF02892">
    <property type="entry name" value="zf-BED"/>
    <property type="match status" value="1"/>
</dbReference>
<dbReference type="Ensembl" id="ENSCCRT00020076759.1">
    <property type="protein sequence ID" value="ENSCCRP00020069860.1"/>
    <property type="gene ID" value="ENSCCRG00020032655.1"/>
</dbReference>
<dbReference type="InterPro" id="IPR012337">
    <property type="entry name" value="RNaseH-like_sf"/>
</dbReference>
<sequence>MIRRLNIHIWKMQKDVPRIVKFAFANFASNAGKSSAKCCVCNRTIEEKTGTTSNFNRHLSRMHPEKYQQYCASVASHLTPAASGQSAITSFFHAGPQGIYDTKHPRQKAISDALVKDVIISCCLPLSMVDNEDFRHFLHVLDPQYRPIARSTISSVTIPGMVKVQKEWIKCQLAEASSVAVTTDIWSDCKMRSFLGVTAHTVTEVNHVLSLQSYLLTCERVHGKHTGEKIAMMFECCAEEYLIKNKINFVITDNASNMRKAFQARFLPEEDEAAEPEPEDEICQDLTPEDQEMQRLSCFTHSLQLVIKDGLKEASGLSGTLSKLSRAANLLHSGTSFKDYFEANFGDATIPTANATRWNSTLKQVKAYVNFDIQMLAYVLDSEGHKSLILSQREYAQLKELIEVLDPFLEATNLTQGEKTVTVSVVVPCVLTLHSHLQEIRERVRYCGPLVRALENSMKARGPTKFPFTIAYFVASVLDPAFGFQWLEHDVHLFNNIFIKYQHKVKFPALYQLATQVFCIPATSAPIERVFSHGGILMRPHRARLSSTMLSNLMLLKCNMKTQHD</sequence>
<evidence type="ECO:0000256" key="7">
    <source>
        <dbReference type="ARBA" id="ARBA00023163"/>
    </source>
</evidence>
<accession>A0A8C2GFG9</accession>
<evidence type="ECO:0000256" key="9">
    <source>
        <dbReference type="PROSITE-ProRule" id="PRU00027"/>
    </source>
</evidence>
<keyword evidence="8" id="KW-0539">Nucleus</keyword>
<evidence type="ECO:0000256" key="6">
    <source>
        <dbReference type="ARBA" id="ARBA00023125"/>
    </source>
</evidence>
<evidence type="ECO:0000259" key="10">
    <source>
        <dbReference type="PROSITE" id="PS50808"/>
    </source>
</evidence>
<name>A0A8C2GFG9_CYPCA</name>